<evidence type="ECO:0000256" key="1">
    <source>
        <dbReference type="SAM" id="MobiDB-lite"/>
    </source>
</evidence>
<accession>A0A5E4YJI7</accession>
<dbReference type="Proteomes" id="UP000406256">
    <property type="component" value="Unassembled WGS sequence"/>
</dbReference>
<name>A0A5E4YJI7_9BURK</name>
<feature type="region of interest" description="Disordered" evidence="1">
    <location>
        <begin position="375"/>
        <end position="420"/>
    </location>
</feature>
<reference evidence="2 3" key="1">
    <citation type="submission" date="2019-08" db="EMBL/GenBank/DDBJ databases">
        <authorList>
            <person name="Peeters C."/>
        </authorList>
    </citation>
    <scope>NUCLEOTIDE SEQUENCE [LARGE SCALE GENOMIC DNA]</scope>
    <source>
        <strain evidence="2 3">LMG 31108</strain>
    </source>
</reference>
<evidence type="ECO:0000313" key="2">
    <source>
        <dbReference type="EMBL" id="VVE48697.1"/>
    </source>
</evidence>
<evidence type="ECO:0000313" key="3">
    <source>
        <dbReference type="Proteomes" id="UP000406256"/>
    </source>
</evidence>
<sequence>MSPETDVGSGIVRGASIVAGSLDDVLAGHGCLTFAEGDIEVRVGWLRIGGEGLVVTAHVDDGVAGEVRFWCDAQQWIEWLSPSLPVPSWDALPPAWQASAASLTFATQSPEEGTSDAESSLAPWPRGVSVMRERVETTWRMGMVLRRGGRQLALPYLDGMTSWLQARCRHASPCEGPLDPSGFPERRCVMAVGWAALPASMCDGLLDGGAVLLDVAADVTSGEYWLIDGDDAIAMRDGQPAGRHVVALDTAGESIRQAGAPGCIRLVAVIAERQVPVPWLTAWRNGQITPPPPTTHSALTVSRLALWRDGVPWTDGCLLRFGDGRLAVKIDHTPEPPTDATSRSDSTREVNAIDATSATAETKATHATNATHAMSATCPVGPEGQSESVSAVNTTNLAKPPSDPDAISGRDPMGMYSATS</sequence>
<protein>
    <submittedName>
        <fullName evidence="2">Translocation protein in type III secretion</fullName>
    </submittedName>
</protein>
<dbReference type="RefSeq" id="WP_150671043.1">
    <property type="nucleotide sequence ID" value="NZ_CABPSB010000023.1"/>
</dbReference>
<dbReference type="AlphaFoldDB" id="A0A5E4YJI7"/>
<keyword evidence="3" id="KW-1185">Reference proteome</keyword>
<gene>
    <name evidence="2" type="ORF">PAN31108_04564</name>
</gene>
<feature type="region of interest" description="Disordered" evidence="1">
    <location>
        <begin position="329"/>
        <end position="350"/>
    </location>
</feature>
<organism evidence="2 3">
    <name type="scientific">Pandoraea anhela</name>
    <dbReference type="NCBI Taxonomy" id="2508295"/>
    <lineage>
        <taxon>Bacteria</taxon>
        <taxon>Pseudomonadati</taxon>
        <taxon>Pseudomonadota</taxon>
        <taxon>Betaproteobacteria</taxon>
        <taxon>Burkholderiales</taxon>
        <taxon>Burkholderiaceae</taxon>
        <taxon>Pandoraea</taxon>
    </lineage>
</organism>
<proteinExistence type="predicted"/>
<dbReference type="EMBL" id="CABPSB010000023">
    <property type="protein sequence ID" value="VVE48697.1"/>
    <property type="molecule type" value="Genomic_DNA"/>
</dbReference>
<feature type="compositionally biased region" description="Polar residues" evidence="1">
    <location>
        <begin position="385"/>
        <end position="397"/>
    </location>
</feature>
<dbReference type="OrthoDB" id="8596370at2"/>